<name>A0A5M3W659_9ACTN</name>
<keyword evidence="1" id="KW-0472">Membrane</keyword>
<sequence length="81" mass="8835">MTIAGSIVLIMLGAVLTWAVEFTVAGVDIQVIGVILMLGGLAGLLFGLYRMNAVRRATPVVPVDEATTRRVYEERRYDDPI</sequence>
<dbReference type="Proteomes" id="UP000334990">
    <property type="component" value="Unassembled WGS sequence"/>
</dbReference>
<evidence type="ECO:0000313" key="3">
    <source>
        <dbReference type="EMBL" id="GES04284.1"/>
    </source>
</evidence>
<accession>A0A5M3W659</accession>
<evidence type="ECO:0000256" key="1">
    <source>
        <dbReference type="SAM" id="Phobius"/>
    </source>
</evidence>
<gene>
    <name evidence="3" type="ORF">Acor_63520</name>
</gene>
<feature type="transmembrane region" description="Helical" evidence="1">
    <location>
        <begin position="29"/>
        <end position="49"/>
    </location>
</feature>
<protein>
    <recommendedName>
        <fullName evidence="2">DUF6458 domain-containing protein</fullName>
    </recommendedName>
</protein>
<keyword evidence="4" id="KW-1185">Reference proteome</keyword>
<feature type="domain" description="DUF6458" evidence="2">
    <location>
        <begin position="6"/>
        <end position="76"/>
    </location>
</feature>
<keyword evidence="1" id="KW-1133">Transmembrane helix</keyword>
<dbReference type="Pfam" id="PF20059">
    <property type="entry name" value="DUF6458"/>
    <property type="match status" value="1"/>
</dbReference>
<comment type="caution">
    <text evidence="3">The sequence shown here is derived from an EMBL/GenBank/DDBJ whole genome shotgun (WGS) entry which is preliminary data.</text>
</comment>
<dbReference type="RefSeq" id="WP_155340388.1">
    <property type="nucleotide sequence ID" value="NZ_BAAABN010000020.1"/>
</dbReference>
<reference evidence="3 4" key="1">
    <citation type="submission" date="2019-10" db="EMBL/GenBank/DDBJ databases">
        <title>Whole genome shotgun sequence of Acrocarpospora corrugata NBRC 13972.</title>
        <authorList>
            <person name="Ichikawa N."/>
            <person name="Kimura A."/>
            <person name="Kitahashi Y."/>
            <person name="Komaki H."/>
            <person name="Oguchi A."/>
        </authorList>
    </citation>
    <scope>NUCLEOTIDE SEQUENCE [LARGE SCALE GENOMIC DNA]</scope>
    <source>
        <strain evidence="3 4">NBRC 13972</strain>
    </source>
</reference>
<keyword evidence="1" id="KW-0812">Transmembrane</keyword>
<proteinExistence type="predicted"/>
<evidence type="ECO:0000313" key="4">
    <source>
        <dbReference type="Proteomes" id="UP000334990"/>
    </source>
</evidence>
<evidence type="ECO:0000259" key="2">
    <source>
        <dbReference type="Pfam" id="PF20059"/>
    </source>
</evidence>
<dbReference type="InterPro" id="IPR045597">
    <property type="entry name" value="DUF6458"/>
</dbReference>
<dbReference type="OrthoDB" id="4775046at2"/>
<dbReference type="AlphaFoldDB" id="A0A5M3W659"/>
<organism evidence="3 4">
    <name type="scientific">Acrocarpospora corrugata</name>
    <dbReference type="NCBI Taxonomy" id="35763"/>
    <lineage>
        <taxon>Bacteria</taxon>
        <taxon>Bacillati</taxon>
        <taxon>Actinomycetota</taxon>
        <taxon>Actinomycetes</taxon>
        <taxon>Streptosporangiales</taxon>
        <taxon>Streptosporangiaceae</taxon>
        <taxon>Acrocarpospora</taxon>
    </lineage>
</organism>
<dbReference type="EMBL" id="BLAD01000079">
    <property type="protein sequence ID" value="GES04284.1"/>
    <property type="molecule type" value="Genomic_DNA"/>
</dbReference>